<proteinExistence type="predicted"/>
<dbReference type="Proteomes" id="UP000192247">
    <property type="component" value="Unassembled WGS sequence"/>
</dbReference>
<evidence type="ECO:0000313" key="2">
    <source>
        <dbReference type="Proteomes" id="UP000192247"/>
    </source>
</evidence>
<gene>
    <name evidence="1" type="ORF">BIW11_05266</name>
</gene>
<sequence length="255" mass="29537">MCSSIQNSTSLNYFQVGRRSLEQVMWPEVEALMLNETFAHVIPLCHRLQRYLTVSGVGDLVDLLVVNHQGRSHVIRDFRVDMLIRQLIISRCGRIFRIEPSRKLPLQELSMKIPKCIFKVYDVFEECQAVLGKTAEHLAVKLVFTKGNQIVDDDKMLRQLTRESEGHSRVQRGKYLYLSNNKITAFTIRANPEPTINGDVIFRVDPSKGVMQDFVRMFNPDSDLLLLVERDGIQEVDRYDQLEANWIRMKAVNLE</sequence>
<evidence type="ECO:0000313" key="1">
    <source>
        <dbReference type="EMBL" id="OQR80131.1"/>
    </source>
</evidence>
<organism evidence="1 2">
    <name type="scientific">Tropilaelaps mercedesae</name>
    <dbReference type="NCBI Taxonomy" id="418985"/>
    <lineage>
        <taxon>Eukaryota</taxon>
        <taxon>Metazoa</taxon>
        <taxon>Ecdysozoa</taxon>
        <taxon>Arthropoda</taxon>
        <taxon>Chelicerata</taxon>
        <taxon>Arachnida</taxon>
        <taxon>Acari</taxon>
        <taxon>Parasitiformes</taxon>
        <taxon>Mesostigmata</taxon>
        <taxon>Gamasina</taxon>
        <taxon>Dermanyssoidea</taxon>
        <taxon>Laelapidae</taxon>
        <taxon>Tropilaelaps</taxon>
    </lineage>
</organism>
<accession>A0A1V9Y341</accession>
<comment type="caution">
    <text evidence="1">The sequence shown here is derived from an EMBL/GenBank/DDBJ whole genome shotgun (WGS) entry which is preliminary data.</text>
</comment>
<dbReference type="EMBL" id="MNPL01000309">
    <property type="protein sequence ID" value="OQR80131.1"/>
    <property type="molecule type" value="Genomic_DNA"/>
</dbReference>
<protein>
    <submittedName>
        <fullName evidence="1">Uncharacterized protein</fullName>
    </submittedName>
</protein>
<dbReference type="OrthoDB" id="6499865at2759"/>
<name>A0A1V9Y341_9ACAR</name>
<reference evidence="1 2" key="1">
    <citation type="journal article" date="2017" name="Gigascience">
        <title>Draft genome of the honey bee ectoparasitic mite, Tropilaelaps mercedesae, is shaped by the parasitic life history.</title>
        <authorList>
            <person name="Dong X."/>
            <person name="Armstrong S.D."/>
            <person name="Xia D."/>
            <person name="Makepeace B.L."/>
            <person name="Darby A.C."/>
            <person name="Kadowaki T."/>
        </authorList>
    </citation>
    <scope>NUCLEOTIDE SEQUENCE [LARGE SCALE GENOMIC DNA]</scope>
    <source>
        <strain evidence="1">Wuxi-XJTLU</strain>
    </source>
</reference>
<keyword evidence="2" id="KW-1185">Reference proteome</keyword>
<dbReference type="InParanoid" id="A0A1V9Y341"/>
<dbReference type="AlphaFoldDB" id="A0A1V9Y341"/>